<accession>A0ABP7H2R0</accession>
<organism evidence="2 3">
    <name type="scientific">Streptomyces coacervatus</name>
    <dbReference type="NCBI Taxonomy" id="647381"/>
    <lineage>
        <taxon>Bacteria</taxon>
        <taxon>Bacillati</taxon>
        <taxon>Actinomycetota</taxon>
        <taxon>Actinomycetes</taxon>
        <taxon>Kitasatosporales</taxon>
        <taxon>Streptomycetaceae</taxon>
        <taxon>Streptomyces</taxon>
    </lineage>
</organism>
<evidence type="ECO:0000313" key="3">
    <source>
        <dbReference type="Proteomes" id="UP001501009"/>
    </source>
</evidence>
<gene>
    <name evidence="2" type="ORF">GCM10022403_016850</name>
</gene>
<comment type="caution">
    <text evidence="2">The sequence shown here is derived from an EMBL/GenBank/DDBJ whole genome shotgun (WGS) entry which is preliminary data.</text>
</comment>
<reference evidence="3" key="1">
    <citation type="journal article" date="2019" name="Int. J. Syst. Evol. Microbiol.">
        <title>The Global Catalogue of Microorganisms (GCM) 10K type strain sequencing project: providing services to taxonomists for standard genome sequencing and annotation.</title>
        <authorList>
            <consortium name="The Broad Institute Genomics Platform"/>
            <consortium name="The Broad Institute Genome Sequencing Center for Infectious Disease"/>
            <person name="Wu L."/>
            <person name="Ma J."/>
        </authorList>
    </citation>
    <scope>NUCLEOTIDE SEQUENCE [LARGE SCALE GENOMIC DNA]</scope>
    <source>
        <strain evidence="3">JCM 17138</strain>
    </source>
</reference>
<keyword evidence="3" id="KW-1185">Reference proteome</keyword>
<protein>
    <submittedName>
        <fullName evidence="2">Uncharacterized protein</fullName>
    </submittedName>
</protein>
<dbReference type="EMBL" id="BAABDE010000007">
    <property type="protein sequence ID" value="GAA3782970.1"/>
    <property type="molecule type" value="Genomic_DNA"/>
</dbReference>
<sequence>MADEESSEEEQALRASSAAAPAPATCRVRRAERVITGALPLTYFYGEEAVGLFRCADHTGAYARSKSPVASHELG</sequence>
<dbReference type="Proteomes" id="UP001501009">
    <property type="component" value="Unassembled WGS sequence"/>
</dbReference>
<evidence type="ECO:0000313" key="2">
    <source>
        <dbReference type="EMBL" id="GAA3782970.1"/>
    </source>
</evidence>
<name>A0ABP7H2R0_9ACTN</name>
<feature type="region of interest" description="Disordered" evidence="1">
    <location>
        <begin position="1"/>
        <end position="25"/>
    </location>
</feature>
<evidence type="ECO:0000256" key="1">
    <source>
        <dbReference type="SAM" id="MobiDB-lite"/>
    </source>
</evidence>
<proteinExistence type="predicted"/>
<feature type="compositionally biased region" description="Low complexity" evidence="1">
    <location>
        <begin position="13"/>
        <end position="25"/>
    </location>
</feature>
<feature type="compositionally biased region" description="Acidic residues" evidence="1">
    <location>
        <begin position="1"/>
        <end position="10"/>
    </location>
</feature>